<evidence type="ECO:0000256" key="5">
    <source>
        <dbReference type="ARBA" id="ARBA00023136"/>
    </source>
</evidence>
<accession>A0A679JGQ6</accession>
<sequence length="423" mass="45027">MKPSSPSLTLPGARIAWLSGLGALASRLYVYLSGFLAIFLMAAAISPARFGEYSIYQSVLEVALVLGTLGSSLLFSRNAAPAQPGTAPRVTRGDVVRTLAIGLPLATVLVTVILAIQRMPVGDAPFVLLVATLAVFAFNSLRLSFSRGLGHAGLLNLEAGVRSTILVAGVGICAALHFDLGVAHLLLINLFAVVVVCAAIGLPGNGAAPPPGRHALSLVSQASATVYSLLTFLLRKSDLLIVAYFMPLSYVGAFKLAFLLAEAPSQFVQAYLVTKTPAMLETSPENFTAAKLRLARHSFLLGCGLFVGLAVVISVAAPLLKLGNEARAIFLCIAPYFLLRTYTIHHEMVLSLKTSMGSLGRWALLEVALRLASYAAVVAVFPDKPHYVFFIACVSDLALYETRMRLQFGFFPIVRLLARRSAP</sequence>
<keyword evidence="4 6" id="KW-1133">Transmembrane helix</keyword>
<dbReference type="RefSeq" id="WP_339090693.1">
    <property type="nucleotide sequence ID" value="NZ_LR743507.1"/>
</dbReference>
<evidence type="ECO:0008006" key="8">
    <source>
        <dbReference type="Google" id="ProtNLM"/>
    </source>
</evidence>
<feature type="transmembrane region" description="Helical" evidence="6">
    <location>
        <begin position="184"/>
        <end position="203"/>
    </location>
</feature>
<feature type="transmembrane region" description="Helical" evidence="6">
    <location>
        <begin position="215"/>
        <end position="234"/>
    </location>
</feature>
<feature type="transmembrane region" description="Helical" evidence="6">
    <location>
        <begin position="153"/>
        <end position="178"/>
    </location>
</feature>
<name>A0A679JGQ6_VARPD</name>
<keyword evidence="2" id="KW-1003">Cell membrane</keyword>
<dbReference type="PANTHER" id="PTHR30250">
    <property type="entry name" value="PST FAMILY PREDICTED COLANIC ACID TRANSPORTER"/>
    <property type="match status" value="1"/>
</dbReference>
<protein>
    <recommendedName>
        <fullName evidence="8">Polysaccharide biosynthesis protein</fullName>
    </recommendedName>
</protein>
<dbReference type="GO" id="GO:0005886">
    <property type="term" value="C:plasma membrane"/>
    <property type="evidence" value="ECO:0007669"/>
    <property type="project" value="UniProtKB-SubCell"/>
</dbReference>
<dbReference type="EMBL" id="LR743507">
    <property type="protein sequence ID" value="CAA2105126.1"/>
    <property type="molecule type" value="Genomic_DNA"/>
</dbReference>
<evidence type="ECO:0000256" key="1">
    <source>
        <dbReference type="ARBA" id="ARBA00004651"/>
    </source>
</evidence>
<evidence type="ECO:0000313" key="7">
    <source>
        <dbReference type="EMBL" id="CAA2105126.1"/>
    </source>
</evidence>
<feature type="transmembrane region" description="Helical" evidence="6">
    <location>
        <begin position="28"/>
        <end position="48"/>
    </location>
</feature>
<dbReference type="PANTHER" id="PTHR30250:SF11">
    <property type="entry name" value="O-ANTIGEN TRANSPORTER-RELATED"/>
    <property type="match status" value="1"/>
</dbReference>
<feature type="transmembrane region" description="Helical" evidence="6">
    <location>
        <begin position="122"/>
        <end position="141"/>
    </location>
</feature>
<dbReference type="InterPro" id="IPR050833">
    <property type="entry name" value="Poly_Biosynth_Transport"/>
</dbReference>
<gene>
    <name evidence="7" type="ORF">VVAX_03100</name>
</gene>
<feature type="transmembrane region" description="Helical" evidence="6">
    <location>
        <begin position="54"/>
        <end position="75"/>
    </location>
</feature>
<keyword evidence="5 6" id="KW-0472">Membrane</keyword>
<reference evidence="7" key="1">
    <citation type="submission" date="2019-12" db="EMBL/GenBank/DDBJ databases">
        <authorList>
            <person name="Cremers G."/>
        </authorList>
    </citation>
    <scope>NUCLEOTIDE SEQUENCE</scope>
    <source>
        <strain evidence="7">Vvax</strain>
    </source>
</reference>
<feature type="transmembrane region" description="Helical" evidence="6">
    <location>
        <begin position="362"/>
        <end position="381"/>
    </location>
</feature>
<comment type="subcellular location">
    <subcellularLocation>
        <location evidence="1">Cell membrane</location>
        <topology evidence="1">Multi-pass membrane protein</topology>
    </subcellularLocation>
</comment>
<evidence type="ECO:0000256" key="3">
    <source>
        <dbReference type="ARBA" id="ARBA00022692"/>
    </source>
</evidence>
<feature type="transmembrane region" description="Helical" evidence="6">
    <location>
        <begin position="299"/>
        <end position="320"/>
    </location>
</feature>
<proteinExistence type="predicted"/>
<evidence type="ECO:0000256" key="4">
    <source>
        <dbReference type="ARBA" id="ARBA00022989"/>
    </source>
</evidence>
<feature type="transmembrane region" description="Helical" evidence="6">
    <location>
        <begin position="95"/>
        <end position="116"/>
    </location>
</feature>
<keyword evidence="3 6" id="KW-0812">Transmembrane</keyword>
<evidence type="ECO:0000256" key="6">
    <source>
        <dbReference type="SAM" id="Phobius"/>
    </source>
</evidence>
<dbReference type="AlphaFoldDB" id="A0A679JGQ6"/>
<organism evidence="7">
    <name type="scientific">Variovorax paradoxus</name>
    <dbReference type="NCBI Taxonomy" id="34073"/>
    <lineage>
        <taxon>Bacteria</taxon>
        <taxon>Pseudomonadati</taxon>
        <taxon>Pseudomonadota</taxon>
        <taxon>Betaproteobacteria</taxon>
        <taxon>Burkholderiales</taxon>
        <taxon>Comamonadaceae</taxon>
        <taxon>Variovorax</taxon>
    </lineage>
</organism>
<feature type="transmembrane region" description="Helical" evidence="6">
    <location>
        <begin position="326"/>
        <end position="342"/>
    </location>
</feature>
<evidence type="ECO:0000256" key="2">
    <source>
        <dbReference type="ARBA" id="ARBA00022475"/>
    </source>
</evidence>
<feature type="transmembrane region" description="Helical" evidence="6">
    <location>
        <begin position="240"/>
        <end position="261"/>
    </location>
</feature>